<evidence type="ECO:0000313" key="3">
    <source>
        <dbReference type="Proteomes" id="UP000581769"/>
    </source>
</evidence>
<dbReference type="RefSeq" id="WP_184781631.1">
    <property type="nucleotide sequence ID" value="NZ_JACHMG010000001.1"/>
</dbReference>
<dbReference type="Proteomes" id="UP000581769">
    <property type="component" value="Unassembled WGS sequence"/>
</dbReference>
<dbReference type="Gene3D" id="2.30.110.10">
    <property type="entry name" value="Electron Transport, Fmn-binding Protein, Chain A"/>
    <property type="match status" value="1"/>
</dbReference>
<protein>
    <submittedName>
        <fullName evidence="2">Putative pyridoxine 5'-phosphate oxidase superfamily flavin-nucleotide-binding protein</fullName>
    </submittedName>
</protein>
<reference evidence="2 3" key="1">
    <citation type="submission" date="2020-08" db="EMBL/GenBank/DDBJ databases">
        <title>Sequencing the genomes of 1000 actinobacteria strains.</title>
        <authorList>
            <person name="Klenk H.-P."/>
        </authorList>
    </citation>
    <scope>NUCLEOTIDE SEQUENCE [LARGE SCALE GENOMIC DNA]</scope>
    <source>
        <strain evidence="2 3">DSM 45859</strain>
    </source>
</reference>
<feature type="domain" description="Pyridoxamine 5'-phosphate oxidase N-terminal" evidence="1">
    <location>
        <begin position="156"/>
        <end position="272"/>
    </location>
</feature>
<sequence length="335" mass="34960">MATIRAVDELEQTVGNRSLPVMMKSIPRLDPHCVALLAHAPVAALGYVANGGRMRAGLVGGAAGFAAPETPSRLRLPVPADAVPGTGASLLVLVPGWRETLRVNGTVDREGLAVEEAFLHCGKAVIRSGLWASGDLAGDGEAGTVGVEEEGPAVGPAAAAFLAAASFAVIASRDGAGLADASPKGDPPGLVRLVGPTTVAIADRPGNRRTDTFHNVLDDPEVALVVVVPGDERTVELRGTATISTDPALRESMAERRSTPKVVLLVEVSHARLAHNPALREARLWDACGHVDPAELPKPAVIWRDHLAQGEAERDQAAEDAMEAGLELDYQQNLY</sequence>
<evidence type="ECO:0000313" key="2">
    <source>
        <dbReference type="EMBL" id="MBB4686832.1"/>
    </source>
</evidence>
<name>A0A840J060_9PSEU</name>
<dbReference type="AlphaFoldDB" id="A0A840J060"/>
<dbReference type="SUPFAM" id="SSF50475">
    <property type="entry name" value="FMN-binding split barrel"/>
    <property type="match status" value="1"/>
</dbReference>
<organism evidence="2 3">
    <name type="scientific">Amycolatopsis jiangsuensis</name>
    <dbReference type="NCBI Taxonomy" id="1181879"/>
    <lineage>
        <taxon>Bacteria</taxon>
        <taxon>Bacillati</taxon>
        <taxon>Actinomycetota</taxon>
        <taxon>Actinomycetes</taxon>
        <taxon>Pseudonocardiales</taxon>
        <taxon>Pseudonocardiaceae</taxon>
        <taxon>Amycolatopsis</taxon>
    </lineage>
</organism>
<accession>A0A840J060</accession>
<dbReference type="PANTHER" id="PTHR42815">
    <property type="entry name" value="FAD-BINDING, PUTATIVE (AFU_ORTHOLOGUE AFUA_6G07600)-RELATED"/>
    <property type="match status" value="1"/>
</dbReference>
<comment type="caution">
    <text evidence="2">The sequence shown here is derived from an EMBL/GenBank/DDBJ whole genome shotgun (WGS) entry which is preliminary data.</text>
</comment>
<dbReference type="PANTHER" id="PTHR42815:SF2">
    <property type="entry name" value="FAD-BINDING, PUTATIVE (AFU_ORTHOLOGUE AFUA_6G07600)-RELATED"/>
    <property type="match status" value="1"/>
</dbReference>
<evidence type="ECO:0000259" key="1">
    <source>
        <dbReference type="Pfam" id="PF01243"/>
    </source>
</evidence>
<dbReference type="Pfam" id="PF01243">
    <property type="entry name" value="PNPOx_N"/>
    <property type="match status" value="1"/>
</dbReference>
<keyword evidence="3" id="KW-1185">Reference proteome</keyword>
<gene>
    <name evidence="2" type="ORF">BJY18_004317</name>
</gene>
<dbReference type="InterPro" id="IPR011576">
    <property type="entry name" value="Pyridox_Oxase_N"/>
</dbReference>
<dbReference type="InterPro" id="IPR012349">
    <property type="entry name" value="Split_barrel_FMN-bd"/>
</dbReference>
<proteinExistence type="predicted"/>
<dbReference type="EMBL" id="JACHMG010000001">
    <property type="protein sequence ID" value="MBB4686832.1"/>
    <property type="molecule type" value="Genomic_DNA"/>
</dbReference>